<keyword evidence="10" id="KW-0234">DNA repair</keyword>
<keyword evidence="3" id="KW-0540">Nuclease</keyword>
<evidence type="ECO:0000256" key="12">
    <source>
        <dbReference type="ARBA" id="ARBA00023254"/>
    </source>
</evidence>
<dbReference type="Gene3D" id="1.10.150.670">
    <property type="entry name" value="Crossover junction endonuclease EME1, DNA-binding domain"/>
    <property type="match status" value="1"/>
</dbReference>
<dbReference type="AlphaFoldDB" id="G7E197"/>
<dbReference type="GO" id="GO:0005634">
    <property type="term" value="C:nucleus"/>
    <property type="evidence" value="ECO:0007669"/>
    <property type="project" value="UniProtKB-SubCell"/>
</dbReference>
<evidence type="ECO:0000256" key="7">
    <source>
        <dbReference type="ARBA" id="ARBA00022801"/>
    </source>
</evidence>
<gene>
    <name evidence="14" type="primary">Mo03277</name>
    <name evidence="14" type="ORF">E5Q_03277</name>
</gene>
<evidence type="ECO:0000256" key="1">
    <source>
        <dbReference type="ARBA" id="ARBA00001946"/>
    </source>
</evidence>
<evidence type="ECO:0000256" key="13">
    <source>
        <dbReference type="SAM" id="MobiDB-lite"/>
    </source>
</evidence>
<dbReference type="PANTHER" id="PTHR21077">
    <property type="entry name" value="EME1 PROTEIN"/>
    <property type="match status" value="1"/>
</dbReference>
<dbReference type="InterPro" id="IPR033310">
    <property type="entry name" value="Mms4/EME1/EME2"/>
</dbReference>
<dbReference type="InParanoid" id="G7E197"/>
<dbReference type="HOGENOM" id="CLU_525883_0_0_1"/>
<evidence type="ECO:0000256" key="4">
    <source>
        <dbReference type="ARBA" id="ARBA00022723"/>
    </source>
</evidence>
<keyword evidence="6" id="KW-0227">DNA damage</keyword>
<keyword evidence="5" id="KW-0255">Endonuclease</keyword>
<dbReference type="GO" id="GO:0031573">
    <property type="term" value="P:mitotic intra-S DNA damage checkpoint signaling"/>
    <property type="evidence" value="ECO:0007669"/>
    <property type="project" value="TreeGrafter"/>
</dbReference>
<evidence type="ECO:0000256" key="11">
    <source>
        <dbReference type="ARBA" id="ARBA00023242"/>
    </source>
</evidence>
<comment type="caution">
    <text evidence="14">The sequence shown here is derived from an EMBL/GenBank/DDBJ whole genome shotgun (WGS) entry which is preliminary data.</text>
</comment>
<evidence type="ECO:0000313" key="15">
    <source>
        <dbReference type="Proteomes" id="UP000009131"/>
    </source>
</evidence>
<reference evidence="14 15" key="2">
    <citation type="journal article" date="2012" name="Open Biol.">
        <title>Characteristics of nucleosomes and linker DNA regions on the genome of the basidiomycete Mixia osmundae revealed by mono- and dinucleosome mapping.</title>
        <authorList>
            <person name="Nishida H."/>
            <person name="Kondo S."/>
            <person name="Matsumoto T."/>
            <person name="Suzuki Y."/>
            <person name="Yoshikawa H."/>
            <person name="Taylor T.D."/>
            <person name="Sugiyama J."/>
        </authorList>
    </citation>
    <scope>NUCLEOTIDE SEQUENCE [LARGE SCALE GENOMIC DNA]</scope>
    <source>
        <strain evidence="15">CBS 9802 / IAM 14324 / JCM 22182 / KY 12970</strain>
    </source>
</reference>
<evidence type="ECO:0000256" key="3">
    <source>
        <dbReference type="ARBA" id="ARBA00022722"/>
    </source>
</evidence>
<dbReference type="OMA" id="TANTIRW"/>
<keyword evidence="9" id="KW-0233">DNA recombination</keyword>
<keyword evidence="7" id="KW-0378">Hydrolase</keyword>
<keyword evidence="8" id="KW-0460">Magnesium</keyword>
<dbReference type="GO" id="GO:0008821">
    <property type="term" value="F:crossover junction DNA endonuclease activity"/>
    <property type="evidence" value="ECO:0007669"/>
    <property type="project" value="TreeGrafter"/>
</dbReference>
<protein>
    <recommendedName>
        <fullName evidence="16">ERCC4 domain-containing protein</fullName>
    </recommendedName>
</protein>
<feature type="region of interest" description="Disordered" evidence="13">
    <location>
        <begin position="1"/>
        <end position="90"/>
    </location>
</feature>
<feature type="region of interest" description="Disordered" evidence="13">
    <location>
        <begin position="121"/>
        <end position="203"/>
    </location>
</feature>
<reference evidence="14 15" key="1">
    <citation type="journal article" date="2011" name="J. Gen. Appl. Microbiol.">
        <title>Draft genome sequencing of the enigmatic basidiomycete Mixia osmundae.</title>
        <authorList>
            <person name="Nishida H."/>
            <person name="Nagatsuka Y."/>
            <person name="Sugiyama J."/>
        </authorList>
    </citation>
    <scope>NUCLEOTIDE SEQUENCE [LARGE SCALE GENOMIC DNA]</scope>
    <source>
        <strain evidence="15">CBS 9802 / IAM 14324 / JCM 22182 / KY 12970</strain>
    </source>
</reference>
<keyword evidence="11" id="KW-0539">Nucleus</keyword>
<dbReference type="GO" id="GO:0006302">
    <property type="term" value="P:double-strand break repair"/>
    <property type="evidence" value="ECO:0007669"/>
    <property type="project" value="TreeGrafter"/>
</dbReference>
<dbReference type="EMBL" id="BABT02000102">
    <property type="protein sequence ID" value="GAA96607.1"/>
    <property type="molecule type" value="Genomic_DNA"/>
</dbReference>
<keyword evidence="4" id="KW-0479">Metal-binding</keyword>
<dbReference type="GO" id="GO:0048476">
    <property type="term" value="C:Holliday junction resolvase complex"/>
    <property type="evidence" value="ECO:0007669"/>
    <property type="project" value="InterPro"/>
</dbReference>
<comment type="cofactor">
    <cofactor evidence="1">
        <name>Mg(2+)</name>
        <dbReference type="ChEBI" id="CHEBI:18420"/>
    </cofactor>
</comment>
<feature type="compositionally biased region" description="Basic and acidic residues" evidence="13">
    <location>
        <begin position="184"/>
        <end position="201"/>
    </location>
</feature>
<dbReference type="Proteomes" id="UP000009131">
    <property type="component" value="Unassembled WGS sequence"/>
</dbReference>
<proteinExistence type="predicted"/>
<keyword evidence="15" id="KW-1185">Reference proteome</keyword>
<dbReference type="InterPro" id="IPR042530">
    <property type="entry name" value="EME1/EME2_C"/>
</dbReference>
<feature type="compositionally biased region" description="Polar residues" evidence="13">
    <location>
        <begin position="169"/>
        <end position="182"/>
    </location>
</feature>
<dbReference type="GO" id="GO:0031297">
    <property type="term" value="P:replication fork processing"/>
    <property type="evidence" value="ECO:0007669"/>
    <property type="project" value="TreeGrafter"/>
</dbReference>
<dbReference type="GO" id="GO:0000712">
    <property type="term" value="P:resolution of meiotic recombination intermediates"/>
    <property type="evidence" value="ECO:0007669"/>
    <property type="project" value="TreeGrafter"/>
</dbReference>
<evidence type="ECO:0000256" key="5">
    <source>
        <dbReference type="ARBA" id="ARBA00022759"/>
    </source>
</evidence>
<dbReference type="PANTHER" id="PTHR21077:SF5">
    <property type="entry name" value="CROSSOVER JUNCTION ENDONUCLEASE MMS4"/>
    <property type="match status" value="1"/>
</dbReference>
<dbReference type="OrthoDB" id="343092at2759"/>
<evidence type="ECO:0000256" key="10">
    <source>
        <dbReference type="ARBA" id="ARBA00023204"/>
    </source>
</evidence>
<evidence type="ECO:0000256" key="8">
    <source>
        <dbReference type="ARBA" id="ARBA00022842"/>
    </source>
</evidence>
<evidence type="ECO:0000313" key="14">
    <source>
        <dbReference type="EMBL" id="GAA96607.1"/>
    </source>
</evidence>
<comment type="subcellular location">
    <subcellularLocation>
        <location evidence="2">Nucleus</location>
    </subcellularLocation>
</comment>
<dbReference type="GO" id="GO:0046872">
    <property type="term" value="F:metal ion binding"/>
    <property type="evidence" value="ECO:0007669"/>
    <property type="project" value="UniProtKB-KW"/>
</dbReference>
<evidence type="ECO:0008006" key="16">
    <source>
        <dbReference type="Google" id="ProtNLM"/>
    </source>
</evidence>
<feature type="compositionally biased region" description="Low complexity" evidence="13">
    <location>
        <begin position="78"/>
        <end position="90"/>
    </location>
</feature>
<evidence type="ECO:0000256" key="2">
    <source>
        <dbReference type="ARBA" id="ARBA00004123"/>
    </source>
</evidence>
<name>G7E197_MIXOS</name>
<evidence type="ECO:0000256" key="6">
    <source>
        <dbReference type="ARBA" id="ARBA00022763"/>
    </source>
</evidence>
<keyword evidence="12" id="KW-0469">Meiosis</keyword>
<accession>G7E197</accession>
<dbReference type="eggNOG" id="ENOG502RZRH">
    <property type="taxonomic scope" value="Eukaryota"/>
</dbReference>
<evidence type="ECO:0000256" key="9">
    <source>
        <dbReference type="ARBA" id="ARBA00023172"/>
    </source>
</evidence>
<dbReference type="RefSeq" id="XP_014567170.1">
    <property type="nucleotide sequence ID" value="XM_014711684.1"/>
</dbReference>
<feature type="compositionally biased region" description="Basic and acidic residues" evidence="13">
    <location>
        <begin position="142"/>
        <end position="155"/>
    </location>
</feature>
<organism evidence="14 15">
    <name type="scientific">Mixia osmundae (strain CBS 9802 / IAM 14324 / JCM 22182 / KY 12970)</name>
    <dbReference type="NCBI Taxonomy" id="764103"/>
    <lineage>
        <taxon>Eukaryota</taxon>
        <taxon>Fungi</taxon>
        <taxon>Dikarya</taxon>
        <taxon>Basidiomycota</taxon>
        <taxon>Pucciniomycotina</taxon>
        <taxon>Mixiomycetes</taxon>
        <taxon>Mixiales</taxon>
        <taxon>Mixiaceae</taxon>
        <taxon>Mixia</taxon>
    </lineage>
</organism>
<dbReference type="STRING" id="764103.G7E197"/>
<sequence length="518" mass="57087">MTPQTGKIIDLASSSDGEQPALPLSLDNRALSPASTTQPVIIGIAKPVQRPALEKSRSAPAMIHSVDSSDDELPELPTRPSSRSQPSTSAARLFAGALAPRPASAHPRSDMFASRAKQTNVLAAPEEDQADLPSVTSGRARSLSEKARGKRKATDESDDDGEAVKVTLKPSNCAKTPKSSPEQVRARQEESAAKKQTEKASKARNAALRAANKLQSDRKIAVKYVRLLVTEELATLPSFKTIFASVKQTLGEAESLVRTMPCPVALRPFASRLLFWERHHDTVWNEAERIYWPLPDEEHGWRPEPTLMIYVTAAEASLLTRKVPDGLTTFISSVKAHYPDHQLFLLLHGLATTEVNKQQRDTIRAQLMSAFLATGCKFLDPDDDEALAATIVDASRDISVRQLKLHQQEDMQYVGHVPEGQRKGDGPRSTFLRQLSTMPGGNETAAAAIVHKYKTWRGLYEAFEAKQYKPEELLANEEITRTAMGTITSRQYGVAASTKLYRFMFSSDPHVQMKRGKD</sequence>